<dbReference type="Proteomes" id="UP000254597">
    <property type="component" value="Unassembled WGS sequence"/>
</dbReference>
<reference evidence="1 2" key="1">
    <citation type="submission" date="2018-06" db="EMBL/GenBank/DDBJ databases">
        <authorList>
            <consortium name="Pathogen Informatics"/>
            <person name="Doyle S."/>
        </authorList>
    </citation>
    <scope>NUCLEOTIDE SEQUENCE [LARGE SCALE GENOMIC DNA]</scope>
    <source>
        <strain evidence="1 2">NCTC10252</strain>
    </source>
</reference>
<sequence>MAKLTKKELAWIDEVNAVLARCPSPEKIGFFTIGDPVIGLYDLRHDREIADTNDDLIPVAQRNGWLFDESLYFPSAVNGVCG</sequence>
<accession>A0A379QK44</accession>
<evidence type="ECO:0000313" key="1">
    <source>
        <dbReference type="EMBL" id="SUF56671.1"/>
    </source>
</evidence>
<dbReference type="AlphaFoldDB" id="A0A379QK44"/>
<evidence type="ECO:0000313" key="2">
    <source>
        <dbReference type="Proteomes" id="UP000254597"/>
    </source>
</evidence>
<name>A0A379QK44_SALER</name>
<protein>
    <submittedName>
        <fullName evidence="1">Uncharacterized protein</fullName>
    </submittedName>
</protein>
<organism evidence="1 2">
    <name type="scientific">Salmonella enterica</name>
    <name type="common">Salmonella choleraesuis</name>
    <dbReference type="NCBI Taxonomy" id="28901"/>
    <lineage>
        <taxon>Bacteria</taxon>
        <taxon>Pseudomonadati</taxon>
        <taxon>Pseudomonadota</taxon>
        <taxon>Gammaproteobacteria</taxon>
        <taxon>Enterobacterales</taxon>
        <taxon>Enterobacteriaceae</taxon>
        <taxon>Salmonella</taxon>
    </lineage>
</organism>
<dbReference type="EMBL" id="UGWP01000004">
    <property type="protein sequence ID" value="SUF56671.1"/>
    <property type="molecule type" value="Genomic_DNA"/>
</dbReference>
<gene>
    <name evidence="1" type="ORF">NCTC10252_01900</name>
</gene>
<proteinExistence type="predicted"/>